<reference evidence="1" key="1">
    <citation type="journal article" date="2019" name="bioRxiv">
        <title>The Genome of the Zebra Mussel, Dreissena polymorpha: A Resource for Invasive Species Research.</title>
        <authorList>
            <person name="McCartney M.A."/>
            <person name="Auch B."/>
            <person name="Kono T."/>
            <person name="Mallez S."/>
            <person name="Zhang Y."/>
            <person name="Obille A."/>
            <person name="Becker A."/>
            <person name="Abrahante J.E."/>
            <person name="Garbe J."/>
            <person name="Badalamenti J.P."/>
            <person name="Herman A."/>
            <person name="Mangelson H."/>
            <person name="Liachko I."/>
            <person name="Sullivan S."/>
            <person name="Sone E.D."/>
            <person name="Koren S."/>
            <person name="Silverstein K.A.T."/>
            <person name="Beckman K.B."/>
            <person name="Gohl D.M."/>
        </authorList>
    </citation>
    <scope>NUCLEOTIDE SEQUENCE</scope>
    <source>
        <strain evidence="1">Duluth1</strain>
        <tissue evidence="1">Whole animal</tissue>
    </source>
</reference>
<gene>
    <name evidence="1" type="ORF">DPMN_051084</name>
</gene>
<protein>
    <submittedName>
        <fullName evidence="1">Uncharacterized protein</fullName>
    </submittedName>
</protein>
<sequence length="88" mass="9786">MYWVMHSLRTRIDNERSLISAGQTRSPNKNFGDEQSSSWLKKTAVREVSDRHATSFASLQQIPQGNLSCRSTKGKGIGICLEIACAET</sequence>
<comment type="caution">
    <text evidence="1">The sequence shown here is derived from an EMBL/GenBank/DDBJ whole genome shotgun (WGS) entry which is preliminary data.</text>
</comment>
<name>A0A9D4CIG0_DREPO</name>
<accession>A0A9D4CIG0</accession>
<evidence type="ECO:0000313" key="1">
    <source>
        <dbReference type="EMBL" id="KAH3725249.1"/>
    </source>
</evidence>
<evidence type="ECO:0000313" key="2">
    <source>
        <dbReference type="Proteomes" id="UP000828390"/>
    </source>
</evidence>
<organism evidence="1 2">
    <name type="scientific">Dreissena polymorpha</name>
    <name type="common">Zebra mussel</name>
    <name type="synonym">Mytilus polymorpha</name>
    <dbReference type="NCBI Taxonomy" id="45954"/>
    <lineage>
        <taxon>Eukaryota</taxon>
        <taxon>Metazoa</taxon>
        <taxon>Spiralia</taxon>
        <taxon>Lophotrochozoa</taxon>
        <taxon>Mollusca</taxon>
        <taxon>Bivalvia</taxon>
        <taxon>Autobranchia</taxon>
        <taxon>Heteroconchia</taxon>
        <taxon>Euheterodonta</taxon>
        <taxon>Imparidentia</taxon>
        <taxon>Neoheterodontei</taxon>
        <taxon>Myida</taxon>
        <taxon>Dreissenoidea</taxon>
        <taxon>Dreissenidae</taxon>
        <taxon>Dreissena</taxon>
    </lineage>
</organism>
<dbReference type="EMBL" id="JAIWYP010000012">
    <property type="protein sequence ID" value="KAH3725249.1"/>
    <property type="molecule type" value="Genomic_DNA"/>
</dbReference>
<dbReference type="AlphaFoldDB" id="A0A9D4CIG0"/>
<keyword evidence="2" id="KW-1185">Reference proteome</keyword>
<dbReference type="Proteomes" id="UP000828390">
    <property type="component" value="Unassembled WGS sequence"/>
</dbReference>
<reference evidence="1" key="2">
    <citation type="submission" date="2020-11" db="EMBL/GenBank/DDBJ databases">
        <authorList>
            <person name="McCartney M.A."/>
            <person name="Auch B."/>
            <person name="Kono T."/>
            <person name="Mallez S."/>
            <person name="Becker A."/>
            <person name="Gohl D.M."/>
            <person name="Silverstein K.A.T."/>
            <person name="Koren S."/>
            <person name="Bechman K.B."/>
            <person name="Herman A."/>
            <person name="Abrahante J.E."/>
            <person name="Garbe J."/>
        </authorList>
    </citation>
    <scope>NUCLEOTIDE SEQUENCE</scope>
    <source>
        <strain evidence="1">Duluth1</strain>
        <tissue evidence="1">Whole animal</tissue>
    </source>
</reference>
<proteinExistence type="predicted"/>